<dbReference type="Proteomes" id="UP000589716">
    <property type="component" value="Unassembled WGS sequence"/>
</dbReference>
<sequence length="98" mass="10203">MSIGSIRGYTNCSFGSNGSAQCLEAGVSDGAMFRVSWRQGTTEGGSSGSAIFVQANDVRYVVGALSSGSASCQNPSGTDAYGRFELSFADGIRNWLTR</sequence>
<keyword evidence="2" id="KW-1185">Reference proteome</keyword>
<comment type="caution">
    <text evidence="1">The sequence shown here is derived from an EMBL/GenBank/DDBJ whole genome shotgun (WGS) entry which is preliminary data.</text>
</comment>
<protein>
    <recommendedName>
        <fullName evidence="3">Peptidase S1 domain-containing protein</fullName>
    </recommendedName>
</protein>
<gene>
    <name evidence="1" type="ORF">H0I39_12600</name>
</gene>
<evidence type="ECO:0000313" key="2">
    <source>
        <dbReference type="Proteomes" id="UP000589716"/>
    </source>
</evidence>
<dbReference type="SUPFAM" id="SSF50494">
    <property type="entry name" value="Trypsin-like serine proteases"/>
    <property type="match status" value="1"/>
</dbReference>
<evidence type="ECO:0008006" key="3">
    <source>
        <dbReference type="Google" id="ProtNLM"/>
    </source>
</evidence>
<dbReference type="InterPro" id="IPR043504">
    <property type="entry name" value="Peptidase_S1_PA_chymotrypsin"/>
</dbReference>
<reference evidence="1 2" key="1">
    <citation type="submission" date="2020-07" db="EMBL/GenBank/DDBJ databases">
        <authorList>
            <person name="Maaloum M."/>
        </authorList>
    </citation>
    <scope>NUCLEOTIDE SEQUENCE [LARGE SCALE GENOMIC DNA]</scope>
    <source>
        <strain evidence="1 2">GCS-AN-3</strain>
    </source>
</reference>
<dbReference type="EMBL" id="JACCKX010000001">
    <property type="protein sequence ID" value="NZA02389.1"/>
    <property type="molecule type" value="Genomic_DNA"/>
</dbReference>
<proteinExistence type="predicted"/>
<dbReference type="Gene3D" id="2.40.10.10">
    <property type="entry name" value="Trypsin-like serine proteases"/>
    <property type="match status" value="1"/>
</dbReference>
<organism evidence="1 2">
    <name type="scientific">Ottowia beijingensis</name>
    <dbReference type="NCBI Taxonomy" id="1207057"/>
    <lineage>
        <taxon>Bacteria</taxon>
        <taxon>Pseudomonadati</taxon>
        <taxon>Pseudomonadota</taxon>
        <taxon>Betaproteobacteria</taxon>
        <taxon>Burkholderiales</taxon>
        <taxon>Comamonadaceae</taxon>
        <taxon>Ottowia</taxon>
    </lineage>
</organism>
<accession>A0A853IYK7</accession>
<dbReference type="RefSeq" id="WP_180550726.1">
    <property type="nucleotide sequence ID" value="NZ_JACCKX010000001.1"/>
</dbReference>
<dbReference type="AlphaFoldDB" id="A0A853IYK7"/>
<name>A0A853IYK7_9BURK</name>
<dbReference type="InterPro" id="IPR009003">
    <property type="entry name" value="Peptidase_S1_PA"/>
</dbReference>
<evidence type="ECO:0000313" key="1">
    <source>
        <dbReference type="EMBL" id="NZA02389.1"/>
    </source>
</evidence>